<gene>
    <name evidence="2" type="ORF">BN948_04606</name>
</gene>
<dbReference type="SUPFAM" id="SSF54427">
    <property type="entry name" value="NTF2-like"/>
    <property type="match status" value="1"/>
</dbReference>
<keyword evidence="3" id="KW-1185">Reference proteome</keyword>
<feature type="chain" id="PRO_5009681655" description="DUF4440 domain-containing protein" evidence="1">
    <location>
        <begin position="26"/>
        <end position="151"/>
    </location>
</feature>
<evidence type="ECO:0000313" key="2">
    <source>
        <dbReference type="EMBL" id="CDN90164.1"/>
    </source>
</evidence>
<accession>A0A1L1PMY5</accession>
<protein>
    <recommendedName>
        <fullName evidence="4">DUF4440 domain-containing protein</fullName>
    </recommendedName>
</protein>
<dbReference type="Proteomes" id="UP000028878">
    <property type="component" value="Unassembled WGS sequence"/>
</dbReference>
<dbReference type="InterPro" id="IPR032710">
    <property type="entry name" value="NTF2-like_dom_sf"/>
</dbReference>
<reference evidence="3" key="2">
    <citation type="submission" date="2014-11" db="EMBL/GenBank/DDBJ databases">
        <title>Draft genome sequence of Hydrogenophaga intermedia S1.</title>
        <authorList>
            <person name="Gan H.M."/>
            <person name="Chew T.H."/>
            <person name="Stolz A."/>
        </authorList>
    </citation>
    <scope>NUCLEOTIDE SEQUENCE [LARGE SCALE GENOMIC DNA]</scope>
    <source>
        <strain evidence="3">S1</strain>
    </source>
</reference>
<organism evidence="2 3">
    <name type="scientific">Hydrogenophaga intermedia</name>
    <dbReference type="NCBI Taxonomy" id="65786"/>
    <lineage>
        <taxon>Bacteria</taxon>
        <taxon>Pseudomonadati</taxon>
        <taxon>Pseudomonadota</taxon>
        <taxon>Betaproteobacteria</taxon>
        <taxon>Burkholderiales</taxon>
        <taxon>Comamonadaceae</taxon>
        <taxon>Hydrogenophaga</taxon>
    </lineage>
</organism>
<feature type="signal peptide" evidence="1">
    <location>
        <begin position="1"/>
        <end position="25"/>
    </location>
</feature>
<dbReference type="AlphaFoldDB" id="A0A1L1PMY5"/>
<reference evidence="3" key="1">
    <citation type="submission" date="2014-02" db="EMBL/GenBank/DDBJ databases">
        <authorList>
            <person name="Gan H."/>
        </authorList>
    </citation>
    <scope>NUCLEOTIDE SEQUENCE [LARGE SCALE GENOMIC DNA]</scope>
    <source>
        <strain evidence="3">S1</strain>
    </source>
</reference>
<evidence type="ECO:0000313" key="3">
    <source>
        <dbReference type="Proteomes" id="UP000028878"/>
    </source>
</evidence>
<dbReference type="EMBL" id="CCAE010000068">
    <property type="protein sequence ID" value="CDN90164.1"/>
    <property type="molecule type" value="Genomic_DNA"/>
</dbReference>
<name>A0A1L1PMY5_HYDIT</name>
<dbReference type="RefSeq" id="WP_009519660.1">
    <property type="nucleotide sequence ID" value="NZ_CCAE010000068.1"/>
</dbReference>
<keyword evidence="1" id="KW-0732">Signal</keyword>
<proteinExistence type="predicted"/>
<sequence length="151" mass="16585" precursor="true">MLSTPAVRARRRAVLAMLVASAALAACGKDDPQAKLEAAARALQAAIEARDIGDVMDLLDEHFQGSGNLDRDGTRRMLTATFLRFQNIKLIAMSSQARVDPQTPTLGRVEAQVLVTGAQGLIPERAEPYTVRMEWRLVGGDWKLADLRWDE</sequence>
<evidence type="ECO:0008006" key="4">
    <source>
        <dbReference type="Google" id="ProtNLM"/>
    </source>
</evidence>
<evidence type="ECO:0000256" key="1">
    <source>
        <dbReference type="SAM" id="SignalP"/>
    </source>
</evidence>